<gene>
    <name evidence="8" type="ORF">F8566_11395</name>
</gene>
<dbReference type="OrthoDB" id="3209655at2"/>
<keyword evidence="4" id="KW-0788">Thiol protease</keyword>
<protein>
    <submittedName>
        <fullName evidence="8">NlpC/P60 family protein</fullName>
    </submittedName>
</protein>
<evidence type="ECO:0000256" key="5">
    <source>
        <dbReference type="SAM" id="MobiDB-lite"/>
    </source>
</evidence>
<dbReference type="EMBL" id="WBMT01000004">
    <property type="protein sequence ID" value="KAB2350367.1"/>
    <property type="molecule type" value="Genomic_DNA"/>
</dbReference>
<keyword evidence="3" id="KW-0378">Hydrolase</keyword>
<evidence type="ECO:0000256" key="4">
    <source>
        <dbReference type="ARBA" id="ARBA00022807"/>
    </source>
</evidence>
<evidence type="ECO:0000256" key="1">
    <source>
        <dbReference type="ARBA" id="ARBA00007074"/>
    </source>
</evidence>
<keyword evidence="2" id="KW-0645">Protease</keyword>
<accession>A0A6H9YWK1</accession>
<feature type="compositionally biased region" description="Basic and acidic residues" evidence="5">
    <location>
        <begin position="36"/>
        <end position="49"/>
    </location>
</feature>
<dbReference type="GO" id="GO:0008234">
    <property type="term" value="F:cysteine-type peptidase activity"/>
    <property type="evidence" value="ECO:0007669"/>
    <property type="project" value="UniProtKB-KW"/>
</dbReference>
<comment type="similarity">
    <text evidence="1">Belongs to the peptidase C40 family.</text>
</comment>
<evidence type="ECO:0000256" key="6">
    <source>
        <dbReference type="SAM" id="SignalP"/>
    </source>
</evidence>
<evidence type="ECO:0000256" key="2">
    <source>
        <dbReference type="ARBA" id="ARBA00022670"/>
    </source>
</evidence>
<feature type="compositionally biased region" description="Basic residues" evidence="5">
    <location>
        <begin position="60"/>
        <end position="70"/>
    </location>
</feature>
<dbReference type="InterPro" id="IPR038765">
    <property type="entry name" value="Papain-like_cys_pep_sf"/>
</dbReference>
<dbReference type="PANTHER" id="PTHR47053">
    <property type="entry name" value="MUREIN DD-ENDOPEPTIDASE MEPH-RELATED"/>
    <property type="match status" value="1"/>
</dbReference>
<dbReference type="Proteomes" id="UP000468735">
    <property type="component" value="Unassembled WGS sequence"/>
</dbReference>
<feature type="region of interest" description="Disordered" evidence="5">
    <location>
        <begin position="36"/>
        <end position="70"/>
    </location>
</feature>
<dbReference type="Pfam" id="PF00877">
    <property type="entry name" value="NLPC_P60"/>
    <property type="match status" value="1"/>
</dbReference>
<evidence type="ECO:0000256" key="3">
    <source>
        <dbReference type="ARBA" id="ARBA00022801"/>
    </source>
</evidence>
<sequence length="239" mass="27266">MFVSSTAACCAATVALSLAPAAAEAVEYVQADKERVPAAREANGPDRDAQTSSRRSAAHDHKRSHRTRAWGGWQHRRSQFGWHQTNARLLTSLQQSVHRRRTRMETQWRRRADRAIEFALAQKGRPYIWGGTGPRGFDCSGLVQQAWRRAGVSIPRVAADQYRRVRHRVSRHRLMPGDLVFFNRLGHVGMYLGASRFIHAPRPGRRVSVDRLRGYYRERYVGAVRPGWRPLPAVPSKLR</sequence>
<dbReference type="AlphaFoldDB" id="A0A6H9YWK1"/>
<feature type="chain" id="PRO_5026045650" evidence="6">
    <location>
        <begin position="26"/>
        <end position="239"/>
    </location>
</feature>
<name>A0A6H9YWK1_9ACTN</name>
<organism evidence="8 9">
    <name type="scientific">Actinomadura rudentiformis</name>
    <dbReference type="NCBI Taxonomy" id="359158"/>
    <lineage>
        <taxon>Bacteria</taxon>
        <taxon>Bacillati</taxon>
        <taxon>Actinomycetota</taxon>
        <taxon>Actinomycetes</taxon>
        <taxon>Streptosporangiales</taxon>
        <taxon>Thermomonosporaceae</taxon>
        <taxon>Actinomadura</taxon>
    </lineage>
</organism>
<evidence type="ECO:0000259" key="7">
    <source>
        <dbReference type="PROSITE" id="PS51935"/>
    </source>
</evidence>
<evidence type="ECO:0000313" key="8">
    <source>
        <dbReference type="EMBL" id="KAB2350367.1"/>
    </source>
</evidence>
<dbReference type="PANTHER" id="PTHR47053:SF1">
    <property type="entry name" value="MUREIN DD-ENDOPEPTIDASE MEPH-RELATED"/>
    <property type="match status" value="1"/>
</dbReference>
<dbReference type="GO" id="GO:0006508">
    <property type="term" value="P:proteolysis"/>
    <property type="evidence" value="ECO:0007669"/>
    <property type="project" value="UniProtKB-KW"/>
</dbReference>
<dbReference type="InterPro" id="IPR051202">
    <property type="entry name" value="Peptidase_C40"/>
</dbReference>
<dbReference type="SUPFAM" id="SSF54001">
    <property type="entry name" value="Cysteine proteinases"/>
    <property type="match status" value="1"/>
</dbReference>
<evidence type="ECO:0000313" key="9">
    <source>
        <dbReference type="Proteomes" id="UP000468735"/>
    </source>
</evidence>
<comment type="caution">
    <text evidence="8">The sequence shown here is derived from an EMBL/GenBank/DDBJ whole genome shotgun (WGS) entry which is preliminary data.</text>
</comment>
<keyword evidence="6" id="KW-0732">Signal</keyword>
<proteinExistence type="inferred from homology"/>
<feature type="domain" description="NlpC/P60" evidence="7">
    <location>
        <begin position="109"/>
        <end position="227"/>
    </location>
</feature>
<dbReference type="RefSeq" id="WP_151560115.1">
    <property type="nucleotide sequence ID" value="NZ_WBMT01000004.1"/>
</dbReference>
<feature type="signal peptide" evidence="6">
    <location>
        <begin position="1"/>
        <end position="25"/>
    </location>
</feature>
<keyword evidence="9" id="KW-1185">Reference proteome</keyword>
<dbReference type="InterPro" id="IPR000064">
    <property type="entry name" value="NLP_P60_dom"/>
</dbReference>
<dbReference type="Gene3D" id="3.90.1720.10">
    <property type="entry name" value="endopeptidase domain like (from Nostoc punctiforme)"/>
    <property type="match status" value="1"/>
</dbReference>
<dbReference type="PROSITE" id="PS51935">
    <property type="entry name" value="NLPC_P60"/>
    <property type="match status" value="1"/>
</dbReference>
<reference evidence="8 9" key="1">
    <citation type="submission" date="2019-09" db="EMBL/GenBank/DDBJ databases">
        <title>Actinomadura physcomitrii sp. nov., a novel actinomycete isolated from moss [Physcomitrium sphaericum (Ludw) Fuernr].</title>
        <authorList>
            <person name="Zhuang X."/>
            <person name="Liu C."/>
        </authorList>
    </citation>
    <scope>NUCLEOTIDE SEQUENCE [LARGE SCALE GENOMIC DNA]</scope>
    <source>
        <strain evidence="8 9">HMC1</strain>
    </source>
</reference>